<gene>
    <name evidence="2" type="ORF">PCASD_05378</name>
</gene>
<dbReference type="EMBL" id="PGCI01000087">
    <property type="protein sequence ID" value="PLW41664.1"/>
    <property type="molecule type" value="Genomic_DNA"/>
</dbReference>
<dbReference type="AlphaFoldDB" id="A0A2N5UV93"/>
<dbReference type="Proteomes" id="UP000235392">
    <property type="component" value="Unassembled WGS sequence"/>
</dbReference>
<protein>
    <submittedName>
        <fullName evidence="2">Uncharacterized protein</fullName>
    </submittedName>
</protein>
<evidence type="ECO:0000313" key="2">
    <source>
        <dbReference type="EMBL" id="PLW41664.1"/>
    </source>
</evidence>
<sequence length="117" mass="13157">MFILLWLTEFNTCRYGRLGKSTNYNLRDSTTAVVHHECVTGRSRSILDLLELAATIPSSVSWVRRDRTEANSQLREVLLLMRIPRGISSQDYTAEKVKGKTCPRSALRMSTTPSAGP</sequence>
<accession>A0A2N5UV93</accession>
<proteinExistence type="predicted"/>
<evidence type="ECO:0000313" key="3">
    <source>
        <dbReference type="Proteomes" id="UP000235392"/>
    </source>
</evidence>
<evidence type="ECO:0000256" key="1">
    <source>
        <dbReference type="SAM" id="MobiDB-lite"/>
    </source>
</evidence>
<comment type="caution">
    <text evidence="2">The sequence shown here is derived from an EMBL/GenBank/DDBJ whole genome shotgun (WGS) entry which is preliminary data.</text>
</comment>
<feature type="region of interest" description="Disordered" evidence="1">
    <location>
        <begin position="98"/>
        <end position="117"/>
    </location>
</feature>
<name>A0A2N5UV93_9BASI</name>
<reference evidence="2 3" key="1">
    <citation type="submission" date="2017-11" db="EMBL/GenBank/DDBJ databases">
        <title>De novo assembly and phasing of dikaryotic genomes from two isolates of Puccinia coronata f. sp. avenae, the causal agent of oat crown rust.</title>
        <authorList>
            <person name="Miller M.E."/>
            <person name="Zhang Y."/>
            <person name="Omidvar V."/>
            <person name="Sperschneider J."/>
            <person name="Schwessinger B."/>
            <person name="Raley C."/>
            <person name="Palmer J.M."/>
            <person name="Garnica D."/>
            <person name="Upadhyaya N."/>
            <person name="Rathjen J."/>
            <person name="Taylor J.M."/>
            <person name="Park R.F."/>
            <person name="Dodds P.N."/>
            <person name="Hirsch C.D."/>
            <person name="Kianian S.F."/>
            <person name="Figueroa M."/>
        </authorList>
    </citation>
    <scope>NUCLEOTIDE SEQUENCE [LARGE SCALE GENOMIC DNA]</scope>
    <source>
        <strain evidence="2">12SD80</strain>
    </source>
</reference>
<organism evidence="2 3">
    <name type="scientific">Puccinia coronata f. sp. avenae</name>
    <dbReference type="NCBI Taxonomy" id="200324"/>
    <lineage>
        <taxon>Eukaryota</taxon>
        <taxon>Fungi</taxon>
        <taxon>Dikarya</taxon>
        <taxon>Basidiomycota</taxon>
        <taxon>Pucciniomycotina</taxon>
        <taxon>Pucciniomycetes</taxon>
        <taxon>Pucciniales</taxon>
        <taxon>Pucciniaceae</taxon>
        <taxon>Puccinia</taxon>
    </lineage>
</organism>
<feature type="compositionally biased region" description="Polar residues" evidence="1">
    <location>
        <begin position="108"/>
        <end position="117"/>
    </location>
</feature>